<keyword evidence="4" id="KW-1185">Reference proteome</keyword>
<dbReference type="Pfam" id="PF00651">
    <property type="entry name" value="BTB"/>
    <property type="match status" value="1"/>
</dbReference>
<feature type="domain" description="BTB" evidence="2">
    <location>
        <begin position="54"/>
        <end position="113"/>
    </location>
</feature>
<name>A0ABN8MNC5_9CNID</name>
<gene>
    <name evidence="3" type="ORF">PLOB_00000521</name>
</gene>
<dbReference type="CDD" id="cd18186">
    <property type="entry name" value="BTB_POZ_ZBTB_KLHL-like"/>
    <property type="match status" value="1"/>
</dbReference>
<evidence type="ECO:0000313" key="4">
    <source>
        <dbReference type="Proteomes" id="UP001159405"/>
    </source>
</evidence>
<evidence type="ECO:0000259" key="2">
    <source>
        <dbReference type="PROSITE" id="PS50097"/>
    </source>
</evidence>
<feature type="region of interest" description="Disordered" evidence="1">
    <location>
        <begin position="1"/>
        <end position="32"/>
    </location>
</feature>
<protein>
    <recommendedName>
        <fullName evidence="2">BTB domain-containing protein</fullName>
    </recommendedName>
</protein>
<comment type="caution">
    <text evidence="3">The sequence shown here is derived from an EMBL/GenBank/DDBJ whole genome shotgun (WGS) entry which is preliminary data.</text>
</comment>
<dbReference type="PANTHER" id="PTHR22744:SF17">
    <property type="entry name" value="BTB DOMAIN-CONTAINING PROTEIN"/>
    <property type="match status" value="1"/>
</dbReference>
<dbReference type="InterPro" id="IPR000210">
    <property type="entry name" value="BTB/POZ_dom"/>
</dbReference>
<dbReference type="SUPFAM" id="SSF54695">
    <property type="entry name" value="POZ domain"/>
    <property type="match status" value="1"/>
</dbReference>
<evidence type="ECO:0000256" key="1">
    <source>
        <dbReference type="SAM" id="MobiDB-lite"/>
    </source>
</evidence>
<dbReference type="PROSITE" id="PS50097">
    <property type="entry name" value="BTB"/>
    <property type="match status" value="1"/>
</dbReference>
<dbReference type="Proteomes" id="UP001159405">
    <property type="component" value="Unassembled WGS sequence"/>
</dbReference>
<organism evidence="3 4">
    <name type="scientific">Porites lobata</name>
    <dbReference type="NCBI Taxonomy" id="104759"/>
    <lineage>
        <taxon>Eukaryota</taxon>
        <taxon>Metazoa</taxon>
        <taxon>Cnidaria</taxon>
        <taxon>Anthozoa</taxon>
        <taxon>Hexacorallia</taxon>
        <taxon>Scleractinia</taxon>
        <taxon>Fungiina</taxon>
        <taxon>Poritidae</taxon>
        <taxon>Porites</taxon>
    </lineage>
</organism>
<sequence>MEETVGQPADAVIAADQERPIQSGSDAAAAGTECDKQLEEQIEGHPFCEPWEDSDLVLTVEDDTFYVHRQILSLHSPVFKAMLNSQFKEATATVIPLPGKKENEVLDFLKALYLKGTAEITLKKVRHLLKLADEYQTQGVLDLCVKCLRDVPKYEDNVVTILFLATDTVMARNDCRLDGVRRECETLVEDMELADITGKSDFKNLNRDSMESVLVRRSKRLETCLKGVYPQLVGLVEYCLFMKLDRYASGEVSRCPQHFPRGGRNVNKANRDLVQRIRKCSVCRGMIQQLVSSSVKKQSTATASGYGFPVLSQSLGAGSRVTAPKEYLYGGSYHFDEELITLLKDIDKLY</sequence>
<proteinExistence type="predicted"/>
<dbReference type="SMART" id="SM00225">
    <property type="entry name" value="BTB"/>
    <property type="match status" value="1"/>
</dbReference>
<evidence type="ECO:0000313" key="3">
    <source>
        <dbReference type="EMBL" id="CAH3032449.1"/>
    </source>
</evidence>
<reference evidence="3 4" key="1">
    <citation type="submission" date="2022-05" db="EMBL/GenBank/DDBJ databases">
        <authorList>
            <consortium name="Genoscope - CEA"/>
            <person name="William W."/>
        </authorList>
    </citation>
    <scope>NUCLEOTIDE SEQUENCE [LARGE SCALE GENOMIC DNA]</scope>
</reference>
<dbReference type="InterPro" id="IPR011333">
    <property type="entry name" value="SKP1/BTB/POZ_sf"/>
</dbReference>
<dbReference type="Gene3D" id="3.30.710.10">
    <property type="entry name" value="Potassium Channel Kv1.1, Chain A"/>
    <property type="match status" value="1"/>
</dbReference>
<dbReference type="PANTHER" id="PTHR22744">
    <property type="entry name" value="HELIX LOOP HELIX PROTEIN 21-RELATED"/>
    <property type="match status" value="1"/>
</dbReference>
<dbReference type="EMBL" id="CALNXK010000001">
    <property type="protein sequence ID" value="CAH3032449.1"/>
    <property type="molecule type" value="Genomic_DNA"/>
</dbReference>
<accession>A0ABN8MNC5</accession>